<proteinExistence type="inferred from homology"/>
<dbReference type="PANTHER" id="PTHR45717">
    <property type="entry name" value="OS12G0527900 PROTEIN"/>
    <property type="match status" value="1"/>
</dbReference>
<name>A0AAW1Y655_RUBAR</name>
<evidence type="ECO:0000313" key="3">
    <source>
        <dbReference type="Proteomes" id="UP001457282"/>
    </source>
</evidence>
<dbReference type="GO" id="GO:0005739">
    <property type="term" value="C:mitochondrion"/>
    <property type="evidence" value="ECO:0007669"/>
    <property type="project" value="TreeGrafter"/>
</dbReference>
<organism evidence="2 3">
    <name type="scientific">Rubus argutus</name>
    <name type="common">Southern blackberry</name>
    <dbReference type="NCBI Taxonomy" id="59490"/>
    <lineage>
        <taxon>Eukaryota</taxon>
        <taxon>Viridiplantae</taxon>
        <taxon>Streptophyta</taxon>
        <taxon>Embryophyta</taxon>
        <taxon>Tracheophyta</taxon>
        <taxon>Spermatophyta</taxon>
        <taxon>Magnoliopsida</taxon>
        <taxon>eudicotyledons</taxon>
        <taxon>Gunneridae</taxon>
        <taxon>Pentapetalae</taxon>
        <taxon>rosids</taxon>
        <taxon>fabids</taxon>
        <taxon>Rosales</taxon>
        <taxon>Rosaceae</taxon>
        <taxon>Rosoideae</taxon>
        <taxon>Rosoideae incertae sedis</taxon>
        <taxon>Rubus</taxon>
    </lineage>
</organism>
<dbReference type="EMBL" id="JBEDUW010000002">
    <property type="protein sequence ID" value="KAK9943960.1"/>
    <property type="molecule type" value="Genomic_DNA"/>
</dbReference>
<dbReference type="AlphaFoldDB" id="A0AAW1Y655"/>
<dbReference type="PANTHER" id="PTHR45717:SF10">
    <property type="entry name" value="OS10G0501000 PROTEIN"/>
    <property type="match status" value="1"/>
</dbReference>
<evidence type="ECO:0000256" key="1">
    <source>
        <dbReference type="ARBA" id="ARBA00007626"/>
    </source>
</evidence>
<comment type="similarity">
    <text evidence="1">Belongs to the PPR family. P subfamily.</text>
</comment>
<protein>
    <recommendedName>
        <fullName evidence="4">Pentatricopeptide repeat-containing protein</fullName>
    </recommendedName>
</protein>
<comment type="caution">
    <text evidence="2">The sequence shown here is derived from an EMBL/GenBank/DDBJ whole genome shotgun (WGS) entry which is preliminary data.</text>
</comment>
<reference evidence="2 3" key="1">
    <citation type="journal article" date="2023" name="G3 (Bethesda)">
        <title>A chromosome-length genome assembly and annotation of blackberry (Rubus argutus, cv. 'Hillquist').</title>
        <authorList>
            <person name="Bruna T."/>
            <person name="Aryal R."/>
            <person name="Dudchenko O."/>
            <person name="Sargent D.J."/>
            <person name="Mead D."/>
            <person name="Buti M."/>
            <person name="Cavallini A."/>
            <person name="Hytonen T."/>
            <person name="Andres J."/>
            <person name="Pham M."/>
            <person name="Weisz D."/>
            <person name="Mascagni F."/>
            <person name="Usai G."/>
            <person name="Natali L."/>
            <person name="Bassil N."/>
            <person name="Fernandez G.E."/>
            <person name="Lomsadze A."/>
            <person name="Armour M."/>
            <person name="Olukolu B."/>
            <person name="Poorten T."/>
            <person name="Britton C."/>
            <person name="Davik J."/>
            <person name="Ashrafi H."/>
            <person name="Aiden E.L."/>
            <person name="Borodovsky M."/>
            <person name="Worthington M."/>
        </authorList>
    </citation>
    <scope>NUCLEOTIDE SEQUENCE [LARGE SCALE GENOMIC DNA]</scope>
    <source>
        <strain evidence="2">PI 553951</strain>
    </source>
</reference>
<accession>A0AAW1Y655</accession>
<sequence length="160" mass="18503">MEEKGIDDNRKTWMLRLYSYAAISDIDRMEKILLKMEADPLVTINWCGYVAAAKAFMKAGQLEKAFTLLNQSEKLVGKNARRIAYECLLALYAAIGKKDEVYRIWNLYKNMGKFNNNGYRSMLKSLVKMDDIVGAEKIVEEWESEFKQFDIQLPNLLVNA</sequence>
<evidence type="ECO:0000313" key="2">
    <source>
        <dbReference type="EMBL" id="KAK9943960.1"/>
    </source>
</evidence>
<keyword evidence="3" id="KW-1185">Reference proteome</keyword>
<gene>
    <name evidence="2" type="ORF">M0R45_009547</name>
</gene>
<evidence type="ECO:0008006" key="4">
    <source>
        <dbReference type="Google" id="ProtNLM"/>
    </source>
</evidence>
<dbReference type="InterPro" id="IPR011990">
    <property type="entry name" value="TPR-like_helical_dom_sf"/>
</dbReference>
<dbReference type="Gene3D" id="1.25.40.10">
    <property type="entry name" value="Tetratricopeptide repeat domain"/>
    <property type="match status" value="1"/>
</dbReference>
<dbReference type="Proteomes" id="UP001457282">
    <property type="component" value="Unassembled WGS sequence"/>
</dbReference>